<comment type="caution">
    <text evidence="4">The sequence shown here is derived from an EMBL/GenBank/DDBJ whole genome shotgun (WGS) entry which is preliminary data.</text>
</comment>
<evidence type="ECO:0000256" key="3">
    <source>
        <dbReference type="SAM" id="MobiDB-lite"/>
    </source>
</evidence>
<name>A0AAW6TUE8_9BACT</name>
<dbReference type="AlphaFoldDB" id="A0AAW6TUE8"/>
<evidence type="ECO:0000256" key="2">
    <source>
        <dbReference type="HAMAP-Rule" id="MF_00674"/>
    </source>
</evidence>
<gene>
    <name evidence="4" type="ORF">QJ522_09560</name>
</gene>
<keyword evidence="5" id="KW-1185">Reference proteome</keyword>
<evidence type="ECO:0000256" key="1">
    <source>
        <dbReference type="ARBA" id="ARBA00009350"/>
    </source>
</evidence>
<accession>A0AAW6TUE8</accession>
<protein>
    <recommendedName>
        <fullName evidence="2">UPF0251 protein QJ522_09560</fullName>
    </recommendedName>
</protein>
<dbReference type="SUPFAM" id="SSF88659">
    <property type="entry name" value="Sigma3 and sigma4 domains of RNA polymerase sigma factors"/>
    <property type="match status" value="1"/>
</dbReference>
<dbReference type="EMBL" id="JASCXX010000009">
    <property type="protein sequence ID" value="MDI6449287.1"/>
    <property type="molecule type" value="Genomic_DNA"/>
</dbReference>
<sequence length="131" mass="14476">MPRPRHCRRVAMVPHVAYYKPRGVPLSALQCVELAVDELEALRLADLEGLYQEEAARRMNVSRQTFGRIIESAHKKVADALVHGKALSIEGGPIEVTEPQANRPEPPCRRGGPMGGPHRCRRRGAGRGHTT</sequence>
<reference evidence="4" key="1">
    <citation type="submission" date="2023-05" db="EMBL/GenBank/DDBJ databases">
        <title>Anaerotaeda fermentans gen. nov., sp. nov., a novel anaerobic planctomycete of the new family within the order Sedimentisphaerales isolated from Taman Peninsula, Russia.</title>
        <authorList>
            <person name="Khomyakova M.A."/>
            <person name="Merkel A.Y."/>
            <person name="Slobodkin A.I."/>
        </authorList>
    </citation>
    <scope>NUCLEOTIDE SEQUENCE</scope>
    <source>
        <strain evidence="4">M17dextr</strain>
    </source>
</reference>
<proteinExistence type="inferred from homology"/>
<dbReference type="Pfam" id="PF02001">
    <property type="entry name" value="DUF134"/>
    <property type="match status" value="1"/>
</dbReference>
<dbReference type="Proteomes" id="UP001431776">
    <property type="component" value="Unassembled WGS sequence"/>
</dbReference>
<dbReference type="RefSeq" id="WP_349244693.1">
    <property type="nucleotide sequence ID" value="NZ_JASCXX010000009.1"/>
</dbReference>
<dbReference type="InterPro" id="IPR013324">
    <property type="entry name" value="RNA_pol_sigma_r3/r4-like"/>
</dbReference>
<feature type="region of interest" description="Disordered" evidence="3">
    <location>
        <begin position="89"/>
        <end position="131"/>
    </location>
</feature>
<evidence type="ECO:0000313" key="4">
    <source>
        <dbReference type="EMBL" id="MDI6449287.1"/>
    </source>
</evidence>
<organism evidence="4 5">
    <name type="scientific">Anaerobaca lacustris</name>
    <dbReference type="NCBI Taxonomy" id="3044600"/>
    <lineage>
        <taxon>Bacteria</taxon>
        <taxon>Pseudomonadati</taxon>
        <taxon>Planctomycetota</taxon>
        <taxon>Phycisphaerae</taxon>
        <taxon>Sedimentisphaerales</taxon>
        <taxon>Anaerobacaceae</taxon>
        <taxon>Anaerobaca</taxon>
    </lineage>
</organism>
<dbReference type="PANTHER" id="PTHR37478:SF2">
    <property type="entry name" value="UPF0251 PROTEIN TK0562"/>
    <property type="match status" value="1"/>
</dbReference>
<comment type="similarity">
    <text evidence="1 2">Belongs to the UPF0251 family.</text>
</comment>
<feature type="compositionally biased region" description="Basic residues" evidence="3">
    <location>
        <begin position="118"/>
        <end position="131"/>
    </location>
</feature>
<dbReference type="PANTHER" id="PTHR37478">
    <property type="match status" value="1"/>
</dbReference>
<evidence type="ECO:0000313" key="5">
    <source>
        <dbReference type="Proteomes" id="UP001431776"/>
    </source>
</evidence>
<dbReference type="InterPro" id="IPR002852">
    <property type="entry name" value="UPF0251"/>
</dbReference>
<dbReference type="HAMAP" id="MF_00674">
    <property type="entry name" value="UPF0251"/>
    <property type="match status" value="1"/>
</dbReference>